<feature type="region of interest" description="Disordered" evidence="1">
    <location>
        <begin position="191"/>
        <end position="212"/>
    </location>
</feature>
<dbReference type="Proteomes" id="UP001359485">
    <property type="component" value="Unassembled WGS sequence"/>
</dbReference>
<comment type="caution">
    <text evidence="2">The sequence shown here is derived from an EMBL/GenBank/DDBJ whole genome shotgun (WGS) entry which is preliminary data.</text>
</comment>
<protein>
    <submittedName>
        <fullName evidence="2">Uncharacterized protein</fullName>
    </submittedName>
</protein>
<feature type="compositionally biased region" description="Basic and acidic residues" evidence="1">
    <location>
        <begin position="247"/>
        <end position="264"/>
    </location>
</feature>
<evidence type="ECO:0000313" key="2">
    <source>
        <dbReference type="EMBL" id="KAK6626616.1"/>
    </source>
</evidence>
<sequence length="333" mass="37705">MGKGRRRKRLSTHPNNLTDIYIRFGVGKEKFVWGHDTSGKSYRSATCESVNASNIYLNFLIYVLDKGRTNLLGAASLHLTWLGRPGLPGYWNFTRISVTRIGQEPGVTKIETLKRTKKEITKHGKGPGTLGKKRENLEDCEDKKNHTGTIIGFLSGGGSGQCEQKEMRITLKFLMTREKINFDRFLIPSGVAGDGPDERLGTRGAGALRDEPRGLKTRLKIRKDSETTIVTKRRGEKNKSDSSNTKIESKRTQHSRNEKGGRKEAKGNFLLTYFSLREGQEVEEKIRTTLNKYERERKDINCGVNVWTLGLLEQMRKRTHHENQNKGDNKVAG</sequence>
<keyword evidence="3" id="KW-1185">Reference proteome</keyword>
<name>A0ABR1ASC6_POLSC</name>
<proteinExistence type="predicted"/>
<reference evidence="2 3" key="1">
    <citation type="submission" date="2023-09" db="EMBL/GenBank/DDBJ databases">
        <title>Genomes of two closely related lineages of the louse Polyplax serrata with different host specificities.</title>
        <authorList>
            <person name="Martinu J."/>
            <person name="Tarabai H."/>
            <person name="Stefka J."/>
            <person name="Hypsa V."/>
        </authorList>
    </citation>
    <scope>NUCLEOTIDE SEQUENCE [LARGE SCALE GENOMIC DNA]</scope>
    <source>
        <strain evidence="2">98ZLc_SE</strain>
    </source>
</reference>
<dbReference type="EMBL" id="JAWJWF010000045">
    <property type="protein sequence ID" value="KAK6626616.1"/>
    <property type="molecule type" value="Genomic_DNA"/>
</dbReference>
<evidence type="ECO:0000313" key="3">
    <source>
        <dbReference type="Proteomes" id="UP001359485"/>
    </source>
</evidence>
<gene>
    <name evidence="2" type="ORF">RUM44_009092</name>
</gene>
<feature type="region of interest" description="Disordered" evidence="1">
    <location>
        <begin position="231"/>
        <end position="264"/>
    </location>
</feature>
<evidence type="ECO:0000256" key="1">
    <source>
        <dbReference type="SAM" id="MobiDB-lite"/>
    </source>
</evidence>
<organism evidence="2 3">
    <name type="scientific">Polyplax serrata</name>
    <name type="common">Common mouse louse</name>
    <dbReference type="NCBI Taxonomy" id="468196"/>
    <lineage>
        <taxon>Eukaryota</taxon>
        <taxon>Metazoa</taxon>
        <taxon>Ecdysozoa</taxon>
        <taxon>Arthropoda</taxon>
        <taxon>Hexapoda</taxon>
        <taxon>Insecta</taxon>
        <taxon>Pterygota</taxon>
        <taxon>Neoptera</taxon>
        <taxon>Paraneoptera</taxon>
        <taxon>Psocodea</taxon>
        <taxon>Troctomorpha</taxon>
        <taxon>Phthiraptera</taxon>
        <taxon>Anoplura</taxon>
        <taxon>Polyplacidae</taxon>
        <taxon>Polyplax</taxon>
    </lineage>
</organism>
<accession>A0ABR1ASC6</accession>